<organism evidence="1 2">
    <name type="scientific">Desmospora activa DSM 45169</name>
    <dbReference type="NCBI Taxonomy" id="1121389"/>
    <lineage>
        <taxon>Bacteria</taxon>
        <taxon>Bacillati</taxon>
        <taxon>Bacillota</taxon>
        <taxon>Bacilli</taxon>
        <taxon>Bacillales</taxon>
        <taxon>Thermoactinomycetaceae</taxon>
        <taxon>Desmospora</taxon>
    </lineage>
</organism>
<reference evidence="1 2" key="1">
    <citation type="submission" date="2018-04" db="EMBL/GenBank/DDBJ databases">
        <title>Genomic Encyclopedia of Archaeal and Bacterial Type Strains, Phase II (KMG-II): from individual species to whole genera.</title>
        <authorList>
            <person name="Goeker M."/>
        </authorList>
    </citation>
    <scope>NUCLEOTIDE SEQUENCE [LARGE SCALE GENOMIC DNA]</scope>
    <source>
        <strain evidence="1 2">DSM 45169</strain>
    </source>
</reference>
<protein>
    <submittedName>
        <fullName evidence="1">Uncharacterized protein</fullName>
    </submittedName>
</protein>
<dbReference type="Proteomes" id="UP000241639">
    <property type="component" value="Unassembled WGS sequence"/>
</dbReference>
<gene>
    <name evidence="1" type="ORF">C8J48_0422</name>
</gene>
<dbReference type="RefSeq" id="WP_107724726.1">
    <property type="nucleotide sequence ID" value="NZ_PZZP01000001.1"/>
</dbReference>
<evidence type="ECO:0000313" key="1">
    <source>
        <dbReference type="EMBL" id="PTM57857.1"/>
    </source>
</evidence>
<dbReference type="AlphaFoldDB" id="A0A2T4Z7J2"/>
<sequence length="123" mass="14367">MKENHFQVYKNTGQISFNTGIGTQNVTQHVHKGKQDDWDRLYQCLIELKKPIAESHELPKEEKEELLEFLNTMEEPIRKKEAKPGLLRKINKELKEAQGFLAAGSLLREWIEPVRDIISKLLE</sequence>
<proteinExistence type="predicted"/>
<evidence type="ECO:0000313" key="2">
    <source>
        <dbReference type="Proteomes" id="UP000241639"/>
    </source>
</evidence>
<name>A0A2T4Z7J2_9BACL</name>
<accession>A0A2T4Z7J2</accession>
<comment type="caution">
    <text evidence="1">The sequence shown here is derived from an EMBL/GenBank/DDBJ whole genome shotgun (WGS) entry which is preliminary data.</text>
</comment>
<keyword evidence="2" id="KW-1185">Reference proteome</keyword>
<dbReference type="EMBL" id="PZZP01000001">
    <property type="protein sequence ID" value="PTM57857.1"/>
    <property type="molecule type" value="Genomic_DNA"/>
</dbReference>